<gene>
    <name evidence="1" type="ORF">Pyn_17033</name>
</gene>
<reference evidence="1 2" key="1">
    <citation type="submission" date="2018-02" db="EMBL/GenBank/DDBJ databases">
        <title>Draft genome of wild Prunus yedoensis var. nudiflora.</title>
        <authorList>
            <person name="Baek S."/>
            <person name="Kim J.-H."/>
            <person name="Choi K."/>
            <person name="Kim G.-B."/>
            <person name="Cho A."/>
            <person name="Jang H."/>
            <person name="Shin C.-H."/>
            <person name="Yu H.-J."/>
            <person name="Mun J.-H."/>
        </authorList>
    </citation>
    <scope>NUCLEOTIDE SEQUENCE [LARGE SCALE GENOMIC DNA]</scope>
    <source>
        <strain evidence="2">cv. Jeju island</strain>
        <tissue evidence="1">Leaf</tissue>
    </source>
</reference>
<protein>
    <submittedName>
        <fullName evidence="1">Uncharacterized protein</fullName>
    </submittedName>
</protein>
<proteinExistence type="predicted"/>
<dbReference type="Proteomes" id="UP000250321">
    <property type="component" value="Unassembled WGS sequence"/>
</dbReference>
<dbReference type="AlphaFoldDB" id="A0A314ZDL5"/>
<comment type="caution">
    <text evidence="1">The sequence shown here is derived from an EMBL/GenBank/DDBJ whole genome shotgun (WGS) entry which is preliminary data.</text>
</comment>
<organism evidence="1 2">
    <name type="scientific">Prunus yedoensis var. nudiflora</name>
    <dbReference type="NCBI Taxonomy" id="2094558"/>
    <lineage>
        <taxon>Eukaryota</taxon>
        <taxon>Viridiplantae</taxon>
        <taxon>Streptophyta</taxon>
        <taxon>Embryophyta</taxon>
        <taxon>Tracheophyta</taxon>
        <taxon>Spermatophyta</taxon>
        <taxon>Magnoliopsida</taxon>
        <taxon>eudicotyledons</taxon>
        <taxon>Gunneridae</taxon>
        <taxon>Pentapetalae</taxon>
        <taxon>rosids</taxon>
        <taxon>fabids</taxon>
        <taxon>Rosales</taxon>
        <taxon>Rosaceae</taxon>
        <taxon>Amygdaloideae</taxon>
        <taxon>Amygdaleae</taxon>
        <taxon>Prunus</taxon>
    </lineage>
</organism>
<name>A0A314ZDL5_PRUYE</name>
<dbReference type="EMBL" id="PJQY01000202">
    <property type="protein sequence ID" value="PQQ16197.1"/>
    <property type="molecule type" value="Genomic_DNA"/>
</dbReference>
<keyword evidence="2" id="KW-1185">Reference proteome</keyword>
<accession>A0A314ZDL5</accession>
<evidence type="ECO:0000313" key="1">
    <source>
        <dbReference type="EMBL" id="PQQ16197.1"/>
    </source>
</evidence>
<evidence type="ECO:0000313" key="2">
    <source>
        <dbReference type="Proteomes" id="UP000250321"/>
    </source>
</evidence>
<sequence length="90" mass="10075">MANTVHMNSVSDSNFFDAFPPISWQPKGNHTIHMRYEEGNLYGVLGWEVKNMANMRSACPGKSCIWARSVLMDPTSCQGWISPLKWALGA</sequence>